<dbReference type="CDD" id="cd00063">
    <property type="entry name" value="FN3"/>
    <property type="match status" value="1"/>
</dbReference>
<comment type="subcellular location">
    <subcellularLocation>
        <location evidence="1">Secreted</location>
    </subcellularLocation>
</comment>
<evidence type="ECO:0000256" key="3">
    <source>
        <dbReference type="ARBA" id="ARBA00023049"/>
    </source>
</evidence>
<dbReference type="Gene3D" id="2.60.40.10">
    <property type="entry name" value="Immunoglobulins"/>
    <property type="match status" value="1"/>
</dbReference>
<dbReference type="RefSeq" id="WP_206254636.1">
    <property type="nucleotide sequence ID" value="NZ_CP071060.1"/>
</dbReference>
<dbReference type="PROSITE" id="PS50853">
    <property type="entry name" value="FN3"/>
    <property type="match status" value="1"/>
</dbReference>
<dbReference type="Proteomes" id="UP000663570">
    <property type="component" value="Chromosome"/>
</dbReference>
<dbReference type="InterPro" id="IPR007484">
    <property type="entry name" value="Peptidase_M28"/>
</dbReference>
<evidence type="ECO:0000256" key="1">
    <source>
        <dbReference type="ARBA" id="ARBA00004613"/>
    </source>
</evidence>
<sequence>MRRSRAIHGAALLLSAAFAAPAVADDAVIARVLERIDGRQIESDIRTLVAFGTRHTMSDTQSESRGIGAARRWIKQRLEACNAERKGRLSVRFLSHVELAGRRIDRPTEIVNVVATLPGLDPLGRERVYLVSGHYDSRASDVMDARSDAPGANDDASGVAAVIAIACAMADQSTRATIVFAAVAGEEQGLLGADRLARDAAAEHTRIEGMITNDIIGSSLGDDGVRRADTVRLFADGLTPMLKTVLANERNQPGEDSFAKQAREQLLQIARIGGEHDTPTHQFARAVKRAAEQWQPGFKVQLVARRDRFLRGGDHLPFLERGFPALRFTEPVEDFRHQHQDLRESDGHRYGDLPDYVDFDYVARVARANAAALASLARAPAAPARVVLDTQSLSNDTRLTWEASPEQNVAGYRVVWRETTSPVWQHQHDAGKARELTLKGISKDDYLFGVIALDAEGNESAARFAGIAQ</sequence>
<dbReference type="InterPro" id="IPR003961">
    <property type="entry name" value="FN3_dom"/>
</dbReference>
<keyword evidence="7" id="KW-1185">Reference proteome</keyword>
<accession>A0ABX7M7G2</accession>
<evidence type="ECO:0000313" key="7">
    <source>
        <dbReference type="Proteomes" id="UP000663570"/>
    </source>
</evidence>
<dbReference type="PANTHER" id="PTHR12147:SF26">
    <property type="entry name" value="PEPTIDASE M28 DOMAIN-CONTAINING PROTEIN"/>
    <property type="match status" value="1"/>
</dbReference>
<dbReference type="PANTHER" id="PTHR12147">
    <property type="entry name" value="METALLOPEPTIDASE M28 FAMILY MEMBER"/>
    <property type="match status" value="1"/>
</dbReference>
<protein>
    <submittedName>
        <fullName evidence="6">M28 family metallopeptidase</fullName>
    </submittedName>
</protein>
<dbReference type="EMBL" id="CP071060">
    <property type="protein sequence ID" value="QSI77088.1"/>
    <property type="molecule type" value="Genomic_DNA"/>
</dbReference>
<evidence type="ECO:0000256" key="4">
    <source>
        <dbReference type="SAM" id="SignalP"/>
    </source>
</evidence>
<dbReference type="Pfam" id="PF04389">
    <property type="entry name" value="Peptidase_M28"/>
    <property type="match status" value="1"/>
</dbReference>
<keyword evidence="3" id="KW-0378">Hydrolase</keyword>
<evidence type="ECO:0000259" key="5">
    <source>
        <dbReference type="PROSITE" id="PS50853"/>
    </source>
</evidence>
<evidence type="ECO:0000313" key="6">
    <source>
        <dbReference type="EMBL" id="QSI77088.1"/>
    </source>
</evidence>
<keyword evidence="3" id="KW-0482">Metalloprotease</keyword>
<feature type="domain" description="Fibronectin type-III" evidence="5">
    <location>
        <begin position="382"/>
        <end position="469"/>
    </location>
</feature>
<reference evidence="6 7" key="1">
    <citation type="submission" date="2021-02" db="EMBL/GenBank/DDBJ databases">
        <title>Niveibacterium changnyeongensis HC41.</title>
        <authorList>
            <person name="Kang M."/>
        </authorList>
    </citation>
    <scope>NUCLEOTIDE SEQUENCE [LARGE SCALE GENOMIC DNA]</scope>
    <source>
        <strain evidence="6 7">HC41</strain>
    </source>
</reference>
<organism evidence="6 7">
    <name type="scientific">Niveibacterium microcysteis</name>
    <dbReference type="NCBI Taxonomy" id="2811415"/>
    <lineage>
        <taxon>Bacteria</taxon>
        <taxon>Pseudomonadati</taxon>
        <taxon>Pseudomonadota</taxon>
        <taxon>Betaproteobacteria</taxon>
        <taxon>Rhodocyclales</taxon>
        <taxon>Rhodocyclaceae</taxon>
        <taxon>Niveibacterium</taxon>
    </lineage>
</organism>
<dbReference type="Gene3D" id="3.40.630.10">
    <property type="entry name" value="Zn peptidases"/>
    <property type="match status" value="1"/>
</dbReference>
<keyword evidence="3" id="KW-0645">Protease</keyword>
<gene>
    <name evidence="6" type="ORF">JY500_00095</name>
</gene>
<keyword evidence="4" id="KW-0732">Signal</keyword>
<feature type="chain" id="PRO_5047427482" evidence="4">
    <location>
        <begin position="25"/>
        <end position="469"/>
    </location>
</feature>
<dbReference type="SUPFAM" id="SSF49265">
    <property type="entry name" value="Fibronectin type III"/>
    <property type="match status" value="1"/>
</dbReference>
<name>A0ABX7M7G2_9RHOO</name>
<dbReference type="InterPro" id="IPR013783">
    <property type="entry name" value="Ig-like_fold"/>
</dbReference>
<keyword evidence="2" id="KW-0964">Secreted</keyword>
<dbReference type="InterPro" id="IPR036116">
    <property type="entry name" value="FN3_sf"/>
</dbReference>
<evidence type="ECO:0000256" key="2">
    <source>
        <dbReference type="ARBA" id="ARBA00022525"/>
    </source>
</evidence>
<feature type="signal peptide" evidence="4">
    <location>
        <begin position="1"/>
        <end position="24"/>
    </location>
</feature>
<dbReference type="SUPFAM" id="SSF53187">
    <property type="entry name" value="Zn-dependent exopeptidases"/>
    <property type="match status" value="1"/>
</dbReference>
<dbReference type="InterPro" id="IPR045175">
    <property type="entry name" value="M28_fam"/>
</dbReference>
<proteinExistence type="predicted"/>